<keyword evidence="1" id="KW-1133">Transmembrane helix</keyword>
<evidence type="ECO:0008006" key="4">
    <source>
        <dbReference type="Google" id="ProtNLM"/>
    </source>
</evidence>
<dbReference type="EMBL" id="QOIP01000011">
    <property type="protein sequence ID" value="RLU16840.1"/>
    <property type="molecule type" value="Genomic_DNA"/>
</dbReference>
<accession>A0A3L8D8J7</accession>
<keyword evidence="1" id="KW-0472">Membrane</keyword>
<reference evidence="2 3" key="1">
    <citation type="journal article" date="2018" name="Genome Res.">
        <title>The genomic architecture and molecular evolution of ant odorant receptors.</title>
        <authorList>
            <person name="McKenzie S.K."/>
            <person name="Kronauer D.J.C."/>
        </authorList>
    </citation>
    <scope>NUCLEOTIDE SEQUENCE [LARGE SCALE GENOMIC DNA]</scope>
    <source>
        <strain evidence="2">Clonal line C1</strain>
    </source>
</reference>
<protein>
    <recommendedName>
        <fullName evidence="4">Gustatory receptor</fullName>
    </recommendedName>
</protein>
<comment type="caution">
    <text evidence="2">The sequence shown here is derived from an EMBL/GenBank/DDBJ whole genome shotgun (WGS) entry which is preliminary data.</text>
</comment>
<gene>
    <name evidence="2" type="ORF">DMN91_010908</name>
</gene>
<evidence type="ECO:0000313" key="2">
    <source>
        <dbReference type="EMBL" id="RLU16840.1"/>
    </source>
</evidence>
<dbReference type="OrthoDB" id="6366728at2759"/>
<keyword evidence="1" id="KW-0812">Transmembrane</keyword>
<dbReference type="Proteomes" id="UP000279307">
    <property type="component" value="Chromosome 11"/>
</dbReference>
<sequence>MKYIYDIILNNSFQLIYFSLRSWYTIVCWLIMDGIFAHCVNDIYLRLRELNKIAIQYSKEKLSVSSVDFTTNSNAFNKHNDVVVIGIRLIQHIHHGLYVLSTKFRKMAIILHDAFLEHRLLRAEVIHFSLQLVHEDLTFSAFGLYDINIPHFCSVSKMFFYLFYNNIESFARLCLSCLKLDSQFSNFVFFSIVLGCATFVLIYATNRNQ</sequence>
<name>A0A3L8D8J7_OOCBI</name>
<evidence type="ECO:0000313" key="3">
    <source>
        <dbReference type="Proteomes" id="UP000279307"/>
    </source>
</evidence>
<feature type="transmembrane region" description="Helical" evidence="1">
    <location>
        <begin position="184"/>
        <end position="204"/>
    </location>
</feature>
<dbReference type="AlphaFoldDB" id="A0A3L8D8J7"/>
<organism evidence="2 3">
    <name type="scientific">Ooceraea biroi</name>
    <name type="common">Clonal raider ant</name>
    <name type="synonym">Cerapachys biroi</name>
    <dbReference type="NCBI Taxonomy" id="2015173"/>
    <lineage>
        <taxon>Eukaryota</taxon>
        <taxon>Metazoa</taxon>
        <taxon>Ecdysozoa</taxon>
        <taxon>Arthropoda</taxon>
        <taxon>Hexapoda</taxon>
        <taxon>Insecta</taxon>
        <taxon>Pterygota</taxon>
        <taxon>Neoptera</taxon>
        <taxon>Endopterygota</taxon>
        <taxon>Hymenoptera</taxon>
        <taxon>Apocrita</taxon>
        <taxon>Aculeata</taxon>
        <taxon>Formicoidea</taxon>
        <taxon>Formicidae</taxon>
        <taxon>Dorylinae</taxon>
        <taxon>Ooceraea</taxon>
    </lineage>
</organism>
<proteinExistence type="predicted"/>
<evidence type="ECO:0000256" key="1">
    <source>
        <dbReference type="SAM" id="Phobius"/>
    </source>
</evidence>